<feature type="compositionally biased region" description="Polar residues" evidence="1">
    <location>
        <begin position="21"/>
        <end position="30"/>
    </location>
</feature>
<proteinExistence type="predicted"/>
<keyword evidence="3" id="KW-1185">Reference proteome</keyword>
<organism evidence="2 3">
    <name type="scientific">Effrenium voratum</name>
    <dbReference type="NCBI Taxonomy" id="2562239"/>
    <lineage>
        <taxon>Eukaryota</taxon>
        <taxon>Sar</taxon>
        <taxon>Alveolata</taxon>
        <taxon>Dinophyceae</taxon>
        <taxon>Suessiales</taxon>
        <taxon>Symbiodiniaceae</taxon>
        <taxon>Effrenium</taxon>
    </lineage>
</organism>
<evidence type="ECO:0000313" key="2">
    <source>
        <dbReference type="EMBL" id="CAJ1409938.1"/>
    </source>
</evidence>
<feature type="non-terminal residue" evidence="2">
    <location>
        <position position="267"/>
    </location>
</feature>
<dbReference type="AlphaFoldDB" id="A0AA36JPC5"/>
<dbReference type="EMBL" id="CAUJNA010003794">
    <property type="protein sequence ID" value="CAJ1409938.1"/>
    <property type="molecule type" value="Genomic_DNA"/>
</dbReference>
<comment type="caution">
    <text evidence="2">The sequence shown here is derived from an EMBL/GenBank/DDBJ whole genome shotgun (WGS) entry which is preliminary data.</text>
</comment>
<evidence type="ECO:0000313" key="3">
    <source>
        <dbReference type="Proteomes" id="UP001178507"/>
    </source>
</evidence>
<reference evidence="2" key="1">
    <citation type="submission" date="2023-08" db="EMBL/GenBank/DDBJ databases">
        <authorList>
            <person name="Chen Y."/>
            <person name="Shah S."/>
            <person name="Dougan E. K."/>
            <person name="Thang M."/>
            <person name="Chan C."/>
        </authorList>
    </citation>
    <scope>NUCLEOTIDE SEQUENCE</scope>
</reference>
<protein>
    <submittedName>
        <fullName evidence="2">Uncharacterized protein</fullName>
    </submittedName>
</protein>
<evidence type="ECO:0000256" key="1">
    <source>
        <dbReference type="SAM" id="MobiDB-lite"/>
    </source>
</evidence>
<feature type="region of interest" description="Disordered" evidence="1">
    <location>
        <begin position="1"/>
        <end position="30"/>
    </location>
</feature>
<dbReference type="Proteomes" id="UP001178507">
    <property type="component" value="Unassembled WGS sequence"/>
</dbReference>
<sequence length="267" mass="28833">TPTWLKGLVKGTGTSEEKRSSVASGVDQSPANRKVDEAKWACTTLLQFSCGSQASPLFRPLGGSWSVIYEALARHPAPVPPAASAALRAAAEFVQGAKSRELRLQFALLVHTDEAALSRFVGDVEGAIVLLCKAASNSDPLLSEEGLLGQWRSDIEAFRRRCREIWELYMYFVFLDVKGDRALLRMVSRQLLNLLEVTPSGLVANLSHTGPWAQPALQILAKGMGASLLERRHRQALEEWHSAVQAATAKACESAAGAKGGRDLGAE</sequence>
<name>A0AA36JPC5_9DINO</name>
<gene>
    <name evidence="2" type="ORF">EVOR1521_LOCUS30898</name>
</gene>
<accession>A0AA36JPC5</accession>